<protein>
    <submittedName>
        <fullName evidence="1">Uncharacterized protein</fullName>
    </submittedName>
</protein>
<gene>
    <name evidence="1" type="ORF">EVAR_83090_1</name>
</gene>
<accession>A0A4C1WLS6</accession>
<dbReference type="EMBL" id="BGZK01000598">
    <property type="protein sequence ID" value="GBP52231.1"/>
    <property type="molecule type" value="Genomic_DNA"/>
</dbReference>
<organism evidence="1 2">
    <name type="scientific">Eumeta variegata</name>
    <name type="common">Bagworm moth</name>
    <name type="synonym">Eumeta japonica</name>
    <dbReference type="NCBI Taxonomy" id="151549"/>
    <lineage>
        <taxon>Eukaryota</taxon>
        <taxon>Metazoa</taxon>
        <taxon>Ecdysozoa</taxon>
        <taxon>Arthropoda</taxon>
        <taxon>Hexapoda</taxon>
        <taxon>Insecta</taxon>
        <taxon>Pterygota</taxon>
        <taxon>Neoptera</taxon>
        <taxon>Endopterygota</taxon>
        <taxon>Lepidoptera</taxon>
        <taxon>Glossata</taxon>
        <taxon>Ditrysia</taxon>
        <taxon>Tineoidea</taxon>
        <taxon>Psychidae</taxon>
        <taxon>Oiketicinae</taxon>
        <taxon>Eumeta</taxon>
    </lineage>
</organism>
<reference evidence="1 2" key="1">
    <citation type="journal article" date="2019" name="Commun. Biol.">
        <title>The bagworm genome reveals a unique fibroin gene that provides high tensile strength.</title>
        <authorList>
            <person name="Kono N."/>
            <person name="Nakamura H."/>
            <person name="Ohtoshi R."/>
            <person name="Tomita M."/>
            <person name="Numata K."/>
            <person name="Arakawa K."/>
        </authorList>
    </citation>
    <scope>NUCLEOTIDE SEQUENCE [LARGE SCALE GENOMIC DNA]</scope>
</reference>
<comment type="caution">
    <text evidence="1">The sequence shown here is derived from an EMBL/GenBank/DDBJ whole genome shotgun (WGS) entry which is preliminary data.</text>
</comment>
<keyword evidence="2" id="KW-1185">Reference proteome</keyword>
<proteinExistence type="predicted"/>
<dbReference type="AlphaFoldDB" id="A0A4C1WLS6"/>
<evidence type="ECO:0000313" key="2">
    <source>
        <dbReference type="Proteomes" id="UP000299102"/>
    </source>
</evidence>
<dbReference type="Proteomes" id="UP000299102">
    <property type="component" value="Unassembled WGS sequence"/>
</dbReference>
<evidence type="ECO:0000313" key="1">
    <source>
        <dbReference type="EMBL" id="GBP52231.1"/>
    </source>
</evidence>
<name>A0A4C1WLS6_EUMVA</name>
<sequence>MLFRTWLQYENGPTRPARHHTHTEYKHEMENSAVDFLVSESSGASLSLSSDLGNAIRNNDSRIQIRSAVFEISTHTQTGPRQARYPDSLS</sequence>